<proteinExistence type="inferred from homology"/>
<sequence length="252" mass="26870">MNLKDRVALVTGARRGIGEGIALALAQAGAKVVVTDVDQDDCQKVVDQIKESGQDGLALKVDVSNKEDVEEAVQKTVEKFNRIDILVNNAGIAQFKPFLELTEEEWDRTLDINLKGMFLCSQAAAREMAKNKYGRIVNTASIASGQVGVGFLNIAHYCASKGGVTALTEALALELAPLGINVNAVGPGIIETPMTKDILSDEKTKEGLMARIPKKRLGQPKDVASAVVFLASEEADYITGVILFVDGGWLAG</sequence>
<dbReference type="InterPro" id="IPR057326">
    <property type="entry name" value="KR_dom"/>
</dbReference>
<dbReference type="InterPro" id="IPR020904">
    <property type="entry name" value="Sc_DH/Rdtase_CS"/>
</dbReference>
<dbReference type="AlphaFoldDB" id="A0A2M7BUS9"/>
<dbReference type="InterPro" id="IPR002347">
    <property type="entry name" value="SDR_fam"/>
</dbReference>
<dbReference type="GO" id="GO:0006633">
    <property type="term" value="P:fatty acid biosynthetic process"/>
    <property type="evidence" value="ECO:0007669"/>
    <property type="project" value="TreeGrafter"/>
</dbReference>
<evidence type="ECO:0000256" key="1">
    <source>
        <dbReference type="ARBA" id="ARBA00006484"/>
    </source>
</evidence>
<dbReference type="PRINTS" id="PR00080">
    <property type="entry name" value="SDRFAMILY"/>
</dbReference>
<comment type="similarity">
    <text evidence="1">Belongs to the short-chain dehydrogenases/reductases (SDR) family.</text>
</comment>
<dbReference type="NCBIfam" id="NF009466">
    <property type="entry name" value="PRK12826.1-2"/>
    <property type="match status" value="1"/>
</dbReference>
<dbReference type="FunFam" id="3.40.50.720:FF:000084">
    <property type="entry name" value="Short-chain dehydrogenase reductase"/>
    <property type="match status" value="1"/>
</dbReference>
<accession>A0A2M7BUS9</accession>
<dbReference type="Proteomes" id="UP000229894">
    <property type="component" value="Unassembled WGS sequence"/>
</dbReference>
<gene>
    <name evidence="4" type="ORF">COS49_01175</name>
</gene>
<dbReference type="PROSITE" id="PS00061">
    <property type="entry name" value="ADH_SHORT"/>
    <property type="match status" value="1"/>
</dbReference>
<dbReference type="Gene3D" id="3.40.50.720">
    <property type="entry name" value="NAD(P)-binding Rossmann-like Domain"/>
    <property type="match status" value="1"/>
</dbReference>
<evidence type="ECO:0000313" key="4">
    <source>
        <dbReference type="EMBL" id="PIV10311.1"/>
    </source>
</evidence>
<dbReference type="PRINTS" id="PR00081">
    <property type="entry name" value="GDHRDH"/>
</dbReference>
<dbReference type="InterPro" id="IPR036291">
    <property type="entry name" value="NAD(P)-bd_dom_sf"/>
</dbReference>
<dbReference type="EMBL" id="PEUX01000028">
    <property type="protein sequence ID" value="PIV10311.1"/>
    <property type="molecule type" value="Genomic_DNA"/>
</dbReference>
<dbReference type="PANTHER" id="PTHR42760:SF133">
    <property type="entry name" value="3-OXOACYL-[ACYL-CARRIER-PROTEIN] REDUCTASE"/>
    <property type="match status" value="1"/>
</dbReference>
<evidence type="ECO:0000256" key="2">
    <source>
        <dbReference type="ARBA" id="ARBA00023002"/>
    </source>
</evidence>
<name>A0A2M7BUS9_9BACT</name>
<keyword evidence="2" id="KW-0560">Oxidoreductase</keyword>
<evidence type="ECO:0000313" key="5">
    <source>
        <dbReference type="Proteomes" id="UP000229894"/>
    </source>
</evidence>
<dbReference type="GO" id="GO:0048038">
    <property type="term" value="F:quinone binding"/>
    <property type="evidence" value="ECO:0007669"/>
    <property type="project" value="TreeGrafter"/>
</dbReference>
<feature type="domain" description="Ketoreductase" evidence="3">
    <location>
        <begin position="6"/>
        <end position="192"/>
    </location>
</feature>
<comment type="caution">
    <text evidence="4">The sequence shown here is derived from an EMBL/GenBank/DDBJ whole genome shotgun (WGS) entry which is preliminary data.</text>
</comment>
<dbReference type="NCBIfam" id="NF005559">
    <property type="entry name" value="PRK07231.1"/>
    <property type="match status" value="1"/>
</dbReference>
<dbReference type="GO" id="GO:0016616">
    <property type="term" value="F:oxidoreductase activity, acting on the CH-OH group of donors, NAD or NADP as acceptor"/>
    <property type="evidence" value="ECO:0007669"/>
    <property type="project" value="TreeGrafter"/>
</dbReference>
<reference evidence="5" key="1">
    <citation type="submission" date="2017-09" db="EMBL/GenBank/DDBJ databases">
        <title>Depth-based differentiation of microbial function through sediment-hosted aquifers and enrichment of novel symbionts in the deep terrestrial subsurface.</title>
        <authorList>
            <person name="Probst A.J."/>
            <person name="Ladd B."/>
            <person name="Jarett J.K."/>
            <person name="Geller-Mcgrath D.E."/>
            <person name="Sieber C.M.K."/>
            <person name="Emerson J.B."/>
            <person name="Anantharaman K."/>
            <person name="Thomas B.C."/>
            <person name="Malmstrom R."/>
            <person name="Stieglmeier M."/>
            <person name="Klingl A."/>
            <person name="Woyke T."/>
            <person name="Ryan C.M."/>
            <person name="Banfield J.F."/>
        </authorList>
    </citation>
    <scope>NUCLEOTIDE SEQUENCE [LARGE SCALE GENOMIC DNA]</scope>
</reference>
<dbReference type="SMART" id="SM00822">
    <property type="entry name" value="PKS_KR"/>
    <property type="match status" value="1"/>
</dbReference>
<dbReference type="SUPFAM" id="SSF51735">
    <property type="entry name" value="NAD(P)-binding Rossmann-fold domains"/>
    <property type="match status" value="1"/>
</dbReference>
<protein>
    <recommendedName>
        <fullName evidence="3">Ketoreductase domain-containing protein</fullName>
    </recommendedName>
</protein>
<dbReference type="Pfam" id="PF13561">
    <property type="entry name" value="adh_short_C2"/>
    <property type="match status" value="1"/>
</dbReference>
<organism evidence="4 5">
    <name type="scientific">Candidatus Portnoybacteria bacterium CG03_land_8_20_14_0_80_41_10</name>
    <dbReference type="NCBI Taxonomy" id="1974808"/>
    <lineage>
        <taxon>Bacteria</taxon>
        <taxon>Candidatus Portnoyibacteriota</taxon>
    </lineage>
</organism>
<evidence type="ECO:0000259" key="3">
    <source>
        <dbReference type="SMART" id="SM00822"/>
    </source>
</evidence>
<dbReference type="PANTHER" id="PTHR42760">
    <property type="entry name" value="SHORT-CHAIN DEHYDROGENASES/REDUCTASES FAMILY MEMBER"/>
    <property type="match status" value="1"/>
</dbReference>